<dbReference type="InterPro" id="IPR036134">
    <property type="entry name" value="Crypto/Photolyase_FAD-like_sf"/>
</dbReference>
<dbReference type="InterPro" id="IPR036155">
    <property type="entry name" value="Crypto/Photolyase_N_sf"/>
</dbReference>
<evidence type="ECO:0000256" key="6">
    <source>
        <dbReference type="ARBA" id="ARBA00022991"/>
    </source>
</evidence>
<dbReference type="NCBIfam" id="NF007955">
    <property type="entry name" value="PRK10674.1"/>
    <property type="match status" value="1"/>
</dbReference>
<dbReference type="PROSITE" id="PS00691">
    <property type="entry name" value="DNA_PHOTOLYASES_1_2"/>
    <property type="match status" value="1"/>
</dbReference>
<keyword evidence="10" id="KW-1185">Reference proteome</keyword>
<evidence type="ECO:0000256" key="1">
    <source>
        <dbReference type="ARBA" id="ARBA00001932"/>
    </source>
</evidence>
<evidence type="ECO:0000259" key="8">
    <source>
        <dbReference type="PROSITE" id="PS51645"/>
    </source>
</evidence>
<keyword evidence="5 7" id="KW-0274">FAD</keyword>
<dbReference type="Pfam" id="PF00875">
    <property type="entry name" value="DNA_photolyase"/>
    <property type="match status" value="1"/>
</dbReference>
<evidence type="ECO:0000256" key="3">
    <source>
        <dbReference type="ARBA" id="ARBA00005862"/>
    </source>
</evidence>
<evidence type="ECO:0000256" key="5">
    <source>
        <dbReference type="ARBA" id="ARBA00022827"/>
    </source>
</evidence>
<protein>
    <submittedName>
        <fullName evidence="9">Deoxyribodipyrimidine photo-lyase</fullName>
    </submittedName>
</protein>
<feature type="domain" description="Photolyase/cryptochrome alpha/beta" evidence="8">
    <location>
        <begin position="1"/>
        <end position="127"/>
    </location>
</feature>
<comment type="cofactor">
    <cofactor evidence="2">
        <name>FAD</name>
        <dbReference type="ChEBI" id="CHEBI:57692"/>
    </cofactor>
</comment>
<dbReference type="SUPFAM" id="SSF52425">
    <property type="entry name" value="Cryptochrome/photolyase, N-terminal domain"/>
    <property type="match status" value="1"/>
</dbReference>
<evidence type="ECO:0000256" key="7">
    <source>
        <dbReference type="RuleBase" id="RU004182"/>
    </source>
</evidence>
<dbReference type="PANTHER" id="PTHR11455">
    <property type="entry name" value="CRYPTOCHROME"/>
    <property type="match status" value="1"/>
</dbReference>
<dbReference type="InterPro" id="IPR018394">
    <property type="entry name" value="DNA_photolyase_1_CS_C"/>
</dbReference>
<comment type="cofactor">
    <cofactor evidence="1">
        <name>(6R)-5,10-methylene-5,6,7,8-tetrahydrofolate</name>
        <dbReference type="ChEBI" id="CHEBI:15636"/>
    </cofactor>
</comment>
<organism evidence="9 10">
    <name type="scientific">Thalassotalea loyana</name>
    <dbReference type="NCBI Taxonomy" id="280483"/>
    <lineage>
        <taxon>Bacteria</taxon>
        <taxon>Pseudomonadati</taxon>
        <taxon>Pseudomonadota</taxon>
        <taxon>Gammaproteobacteria</taxon>
        <taxon>Alteromonadales</taxon>
        <taxon>Colwelliaceae</taxon>
        <taxon>Thalassotalea</taxon>
    </lineage>
</organism>
<dbReference type="Gene3D" id="3.40.50.620">
    <property type="entry name" value="HUPs"/>
    <property type="match status" value="1"/>
</dbReference>
<gene>
    <name evidence="9" type="primary">phrA</name>
    <name evidence="9" type="ORF">tloyanaT_08550</name>
</gene>
<proteinExistence type="inferred from homology"/>
<dbReference type="PRINTS" id="PR00147">
    <property type="entry name" value="DNAPHOTLYASE"/>
</dbReference>
<dbReference type="PANTHER" id="PTHR11455:SF9">
    <property type="entry name" value="CRYPTOCHROME CIRCADIAN CLOCK 5 ISOFORM X1"/>
    <property type="match status" value="1"/>
</dbReference>
<evidence type="ECO:0000256" key="4">
    <source>
        <dbReference type="ARBA" id="ARBA00022630"/>
    </source>
</evidence>
<dbReference type="Proteomes" id="UP001157134">
    <property type="component" value="Unassembled WGS sequence"/>
</dbReference>
<dbReference type="SUPFAM" id="SSF48173">
    <property type="entry name" value="Cryptochrome/photolyase FAD-binding domain"/>
    <property type="match status" value="1"/>
</dbReference>
<dbReference type="InterPro" id="IPR002081">
    <property type="entry name" value="Cryptochrome/DNA_photolyase_1"/>
</dbReference>
<keyword evidence="6 7" id="KW-0157">Chromophore</keyword>
<sequence>MLLWFRNDLRVHDNPAVAYALAHGVTQAVFIATPEEWSKHHMAPIKVDLILRHVALLDAQLKQLGIDLTIIHGSDYNSQIDTILTHLESIQSNQVIVNQELELRERNRDEKLKQLGINIMAFEGDVIVPKGLVRNNSGAMFKVFTPFKKAWLNYVLNNGFSYIAKQESVSFNEHEVEPILPEITRQDSSKWPLSTDVEAVVIPEFLQTKIDKYHDQRDIPGIKGTSGLSAYLSIGAISPRYLLALLQNSYPDILHQQPSQAFSWLNELIWREFYRHLLWHFPDLIKHTNFNDKYDDLPWHNKVEHIEAWKQGRTGYPIVDAAMRQLNQTGWMHNRLRMIVASFLTKHLLVDWRIGEHYFMTKLVDGDFAANNGGWQWSAGTGCDAQPYFRVFNPISQSEKFDPTGKFIRKYLPELSDIPDKKIHFPHDYIAENHLDIYWPAIVEHKQARLKALDFYKQYTR</sequence>
<name>A0ABQ6H918_9GAMM</name>
<dbReference type="InterPro" id="IPR005101">
    <property type="entry name" value="Cryptochr/Photolyase_FAD-bd"/>
</dbReference>
<evidence type="ECO:0000256" key="2">
    <source>
        <dbReference type="ARBA" id="ARBA00001974"/>
    </source>
</evidence>
<accession>A0ABQ6H918</accession>
<reference evidence="9 10" key="1">
    <citation type="submission" date="2023-03" db="EMBL/GenBank/DDBJ databases">
        <title>Thalassotalea loyana LMG 22536T draft genome sequence.</title>
        <authorList>
            <person name="Sawabe T."/>
        </authorList>
    </citation>
    <scope>NUCLEOTIDE SEQUENCE [LARGE SCALE GENOMIC DNA]</scope>
    <source>
        <strain evidence="9 10">LMG 22536</strain>
    </source>
</reference>
<dbReference type="Gene3D" id="1.25.40.80">
    <property type="match status" value="1"/>
</dbReference>
<dbReference type="InterPro" id="IPR014729">
    <property type="entry name" value="Rossmann-like_a/b/a_fold"/>
</dbReference>
<dbReference type="PROSITE" id="PS00394">
    <property type="entry name" value="DNA_PHOTOLYASES_1_1"/>
    <property type="match status" value="1"/>
</dbReference>
<dbReference type="PROSITE" id="PS51645">
    <property type="entry name" value="PHR_CRY_ALPHA_BETA"/>
    <property type="match status" value="1"/>
</dbReference>
<comment type="caution">
    <text evidence="9">The sequence shown here is derived from an EMBL/GenBank/DDBJ whole genome shotgun (WGS) entry which is preliminary data.</text>
</comment>
<comment type="similarity">
    <text evidence="7">Belongs to the DNA photolyase family.</text>
</comment>
<keyword evidence="4 7" id="KW-0285">Flavoprotein</keyword>
<dbReference type="InterPro" id="IPR006050">
    <property type="entry name" value="DNA_photolyase_N"/>
</dbReference>
<comment type="similarity">
    <text evidence="3">Belongs to the DNA photolyase class-1 family.</text>
</comment>
<evidence type="ECO:0000313" key="10">
    <source>
        <dbReference type="Proteomes" id="UP001157134"/>
    </source>
</evidence>
<dbReference type="Pfam" id="PF03441">
    <property type="entry name" value="FAD_binding_7"/>
    <property type="match status" value="1"/>
</dbReference>
<dbReference type="Gene3D" id="1.10.579.10">
    <property type="entry name" value="DNA Cyclobutane Dipyrimidine Photolyase, subunit A, domain 3"/>
    <property type="match status" value="1"/>
</dbReference>
<evidence type="ECO:0000313" key="9">
    <source>
        <dbReference type="EMBL" id="GLX84603.1"/>
    </source>
</evidence>
<dbReference type="EMBL" id="BSSV01000001">
    <property type="protein sequence ID" value="GLX84603.1"/>
    <property type="molecule type" value="Genomic_DNA"/>
</dbReference>